<dbReference type="SUPFAM" id="SSF47336">
    <property type="entry name" value="ACP-like"/>
    <property type="match status" value="1"/>
</dbReference>
<keyword evidence="3" id="KW-1185">Reference proteome</keyword>
<organism evidence="2 3">
    <name type="scientific">Streptomyces cyaneogriseus subsp. noncyanogenus</name>
    <dbReference type="NCBI Taxonomy" id="477245"/>
    <lineage>
        <taxon>Bacteria</taxon>
        <taxon>Bacillati</taxon>
        <taxon>Actinomycetota</taxon>
        <taxon>Actinomycetes</taxon>
        <taxon>Kitasatosporales</taxon>
        <taxon>Streptomycetaceae</taxon>
        <taxon>Streptomyces</taxon>
    </lineage>
</organism>
<name>A0A0C5FWH9_9ACTN</name>
<evidence type="ECO:0000259" key="1">
    <source>
        <dbReference type="PROSITE" id="PS50075"/>
    </source>
</evidence>
<dbReference type="PATRIC" id="fig|477245.3.peg.948"/>
<accession>A0A0C5FWH9</accession>
<proteinExistence type="predicted"/>
<evidence type="ECO:0000313" key="2">
    <source>
        <dbReference type="EMBL" id="AJP00815.1"/>
    </source>
</evidence>
<dbReference type="HOGENOM" id="CLU_692441_0_0_11"/>
<gene>
    <name evidence="2" type="ORF">TU94_04305</name>
</gene>
<dbReference type="EMBL" id="CP010849">
    <property type="protein sequence ID" value="AJP00815.1"/>
    <property type="molecule type" value="Genomic_DNA"/>
</dbReference>
<reference evidence="2 3" key="1">
    <citation type="submission" date="2015-02" db="EMBL/GenBank/DDBJ databases">
        <title>Genome sequence of thermotolerant Streptomyces cyaneogriseus subsp. Noncyanogenus NMWT1, the producer of nematocidal antibiotics nemadectin.</title>
        <authorList>
            <person name="Wang H."/>
            <person name="Li C."/>
            <person name="Xiang W."/>
            <person name="Wang X."/>
        </authorList>
    </citation>
    <scope>NUCLEOTIDE SEQUENCE [LARGE SCALE GENOMIC DNA]</scope>
    <source>
        <strain evidence="2 3">NMWT 1</strain>
    </source>
</reference>
<protein>
    <recommendedName>
        <fullName evidence="1">Carrier domain-containing protein</fullName>
    </recommendedName>
</protein>
<dbReference type="InterPro" id="IPR036736">
    <property type="entry name" value="ACP-like_sf"/>
</dbReference>
<dbReference type="Gene3D" id="1.10.1200.10">
    <property type="entry name" value="ACP-like"/>
    <property type="match status" value="1"/>
</dbReference>
<dbReference type="STRING" id="477245.TU94_04305"/>
<dbReference type="KEGG" id="scw:TU94_04305"/>
<dbReference type="OrthoDB" id="4128649at2"/>
<dbReference type="AlphaFoldDB" id="A0A0C5FWH9"/>
<dbReference type="Proteomes" id="UP000032234">
    <property type="component" value="Chromosome"/>
</dbReference>
<evidence type="ECO:0000313" key="3">
    <source>
        <dbReference type="Proteomes" id="UP000032234"/>
    </source>
</evidence>
<dbReference type="InterPro" id="IPR009081">
    <property type="entry name" value="PP-bd_ACP"/>
</dbReference>
<dbReference type="Pfam" id="PF00550">
    <property type="entry name" value="PP-binding"/>
    <property type="match status" value="1"/>
</dbReference>
<dbReference type="PROSITE" id="PS50075">
    <property type="entry name" value="CARRIER"/>
    <property type="match status" value="1"/>
</dbReference>
<feature type="domain" description="Carrier" evidence="1">
    <location>
        <begin position="318"/>
        <end position="395"/>
    </location>
</feature>
<dbReference type="RefSeq" id="WP_044379416.1">
    <property type="nucleotide sequence ID" value="NZ_CP010849.1"/>
</dbReference>
<sequence>MQHDSEDHRLPDAEHPLPALSGVRADLLDCVQSNLAVLADHFHGPGTHLNLGSKLSSRWYPGADGLPTVDPPLAEQLAEAERCLHLRVTGRGTVTGSGLPGAVEPGAPYYAVADAYEMPWLPYHRQRHMDHSFLLLAPEGSGDRWTVVDAYDNDTSWGAARPGAWTLTAKELTVLGDIELFGVAPRPGAGERPRLRVEHPPMDEYLAAFDRGSDREAVLHRLTGDAWLLARSRTLHARFVAGGAPDEETARHLELWNQLVTHTYVAYRRVARGRPEPPGLVERLAGLLDADRGVFRDTELTPAAAHPGRGDTADGAPDGVRDQVAEVVAAVLGGDPGALRADTDLRTVEGFSSFRMVDIIDRLEARLGIECDSDDLLPENLRSVEGLCRVVRGARSTR</sequence>